<dbReference type="EMBL" id="PKPP01017411">
    <property type="protein sequence ID" value="PWA36980.1"/>
    <property type="molecule type" value="Genomic_DNA"/>
</dbReference>
<dbReference type="AlphaFoldDB" id="A0A2U1KJM0"/>
<comment type="caution">
    <text evidence="2">The sequence shown here is derived from an EMBL/GenBank/DDBJ whole genome shotgun (WGS) entry which is preliminary data.</text>
</comment>
<sequence>MKPNDFVAISSAGRLRLRMFRKLFQKLRDIERDGREEVQSEQRKHAKQTAATDLISRLKPLNNHGSYFESDNQEVDTWLHRQNHGDNR</sequence>
<accession>A0A2U1KJM0</accession>
<feature type="region of interest" description="Disordered" evidence="1">
    <location>
        <begin position="63"/>
        <end position="88"/>
    </location>
</feature>
<reference evidence="2 3" key="1">
    <citation type="journal article" date="2018" name="Mol. Plant">
        <title>The genome of Artemisia annua provides insight into the evolution of Asteraceae family and artemisinin biosynthesis.</title>
        <authorList>
            <person name="Shen Q."/>
            <person name="Zhang L."/>
            <person name="Liao Z."/>
            <person name="Wang S."/>
            <person name="Yan T."/>
            <person name="Shi P."/>
            <person name="Liu M."/>
            <person name="Fu X."/>
            <person name="Pan Q."/>
            <person name="Wang Y."/>
            <person name="Lv Z."/>
            <person name="Lu X."/>
            <person name="Zhang F."/>
            <person name="Jiang W."/>
            <person name="Ma Y."/>
            <person name="Chen M."/>
            <person name="Hao X."/>
            <person name="Li L."/>
            <person name="Tang Y."/>
            <person name="Lv G."/>
            <person name="Zhou Y."/>
            <person name="Sun X."/>
            <person name="Brodelius P.E."/>
            <person name="Rose J.K.C."/>
            <person name="Tang K."/>
        </authorList>
    </citation>
    <scope>NUCLEOTIDE SEQUENCE [LARGE SCALE GENOMIC DNA]</scope>
    <source>
        <strain evidence="3">cv. Huhao1</strain>
        <tissue evidence="2">Leaf</tissue>
    </source>
</reference>
<organism evidence="2 3">
    <name type="scientific">Artemisia annua</name>
    <name type="common">Sweet wormwood</name>
    <dbReference type="NCBI Taxonomy" id="35608"/>
    <lineage>
        <taxon>Eukaryota</taxon>
        <taxon>Viridiplantae</taxon>
        <taxon>Streptophyta</taxon>
        <taxon>Embryophyta</taxon>
        <taxon>Tracheophyta</taxon>
        <taxon>Spermatophyta</taxon>
        <taxon>Magnoliopsida</taxon>
        <taxon>eudicotyledons</taxon>
        <taxon>Gunneridae</taxon>
        <taxon>Pentapetalae</taxon>
        <taxon>asterids</taxon>
        <taxon>campanulids</taxon>
        <taxon>Asterales</taxon>
        <taxon>Asteraceae</taxon>
        <taxon>Asteroideae</taxon>
        <taxon>Anthemideae</taxon>
        <taxon>Artemisiinae</taxon>
        <taxon>Artemisia</taxon>
    </lineage>
</organism>
<keyword evidence="3" id="KW-1185">Reference proteome</keyword>
<evidence type="ECO:0000313" key="2">
    <source>
        <dbReference type="EMBL" id="PWA36980.1"/>
    </source>
</evidence>
<name>A0A2U1KJM0_ARTAN</name>
<evidence type="ECO:0000256" key="1">
    <source>
        <dbReference type="SAM" id="MobiDB-lite"/>
    </source>
</evidence>
<gene>
    <name evidence="2" type="ORF">CTI12_AA594800</name>
</gene>
<feature type="compositionally biased region" description="Basic and acidic residues" evidence="1">
    <location>
        <begin position="77"/>
        <end position="88"/>
    </location>
</feature>
<proteinExistence type="predicted"/>
<protein>
    <submittedName>
        <fullName evidence="2">Uncharacterized protein</fullName>
    </submittedName>
</protein>
<dbReference type="Proteomes" id="UP000245207">
    <property type="component" value="Unassembled WGS sequence"/>
</dbReference>
<evidence type="ECO:0000313" key="3">
    <source>
        <dbReference type="Proteomes" id="UP000245207"/>
    </source>
</evidence>